<evidence type="ECO:0000313" key="5">
    <source>
        <dbReference type="EMBL" id="CAE0674007.1"/>
    </source>
</evidence>
<reference evidence="5" key="1">
    <citation type="submission" date="2021-01" db="EMBL/GenBank/DDBJ databases">
        <authorList>
            <person name="Corre E."/>
            <person name="Pelletier E."/>
            <person name="Niang G."/>
            <person name="Scheremetjew M."/>
            <person name="Finn R."/>
            <person name="Kale V."/>
            <person name="Holt S."/>
            <person name="Cochrane G."/>
            <person name="Meng A."/>
            <person name="Brown T."/>
            <person name="Cohen L."/>
        </authorList>
    </citation>
    <scope>NUCLEOTIDE SEQUENCE</scope>
    <source>
        <strain evidence="5">CCCM811</strain>
    </source>
</reference>
<dbReference type="AlphaFoldDB" id="A0A7S4DWA2"/>
<dbReference type="Gene3D" id="3.80.10.10">
    <property type="entry name" value="Ribonuclease Inhibitor"/>
    <property type="match status" value="1"/>
</dbReference>
<evidence type="ECO:0000256" key="3">
    <source>
        <dbReference type="SAM" id="MobiDB-lite"/>
    </source>
</evidence>
<dbReference type="PANTHER" id="PTHR48053">
    <property type="entry name" value="LEUCINE RICH REPEAT FAMILY PROTEIN, EXPRESSED"/>
    <property type="match status" value="1"/>
</dbReference>
<evidence type="ECO:0000256" key="2">
    <source>
        <dbReference type="ARBA" id="ARBA00022729"/>
    </source>
</evidence>
<feature type="transmembrane region" description="Helical" evidence="4">
    <location>
        <begin position="274"/>
        <end position="296"/>
    </location>
</feature>
<feature type="compositionally biased region" description="Polar residues" evidence="3">
    <location>
        <begin position="365"/>
        <end position="376"/>
    </location>
</feature>
<organism evidence="5">
    <name type="scientific">Lotharella globosa</name>
    <dbReference type="NCBI Taxonomy" id="91324"/>
    <lineage>
        <taxon>Eukaryota</taxon>
        <taxon>Sar</taxon>
        <taxon>Rhizaria</taxon>
        <taxon>Cercozoa</taxon>
        <taxon>Chlorarachniophyceae</taxon>
        <taxon>Lotharella</taxon>
    </lineage>
</organism>
<feature type="transmembrane region" description="Helical" evidence="4">
    <location>
        <begin position="218"/>
        <end position="244"/>
    </location>
</feature>
<gene>
    <name evidence="5" type="ORF">LGLO00237_LOCUS25781</name>
</gene>
<feature type="compositionally biased region" description="Polar residues" evidence="3">
    <location>
        <begin position="810"/>
        <end position="821"/>
    </location>
</feature>
<feature type="transmembrane region" description="Helical" evidence="4">
    <location>
        <begin position="724"/>
        <end position="750"/>
    </location>
</feature>
<sequence>MVSGTIPTCSDDNPGNAFLTTFDIRESRVSGHIPDLRRFQGLQVLSMSSLDLHGTLNELPSNMAYLSIQGTQVAGNLDGLAKLPLRKVLAAGNKLDGSIPHELFDSDIEQVQLSQNMIRGSIPTEINRATNLTYLVLTDNSINGELPGELSNILSNLNKIQLDLNQISCDLKPSLRDWSAVKATVRVLNGNIFGCTGLESLQEKDENGDSYVCPEDAYIVPLVMAVMAVATVLAALCCSCRYACMRDEPRAFLYWCKAEDANIVQRTSANTWKLGIMVAIMSALIVAVGVPTYVYADSSVTCQYFDTYSIAFLSAFENDFKAMHSPTGWIILFLLVACMAATVGFVKRSHDVVIQKFSENKARTSGMQGTALSMQSPADGKGEGKEDRGRTCCDIFKLIVVIVLVCVLLVIVQAVSSVFQVIIDISTAIPESWKLFLAFLLAGFQTFSSVVIVPEGVENLGVFVSKLLEASHDHTSASVLVKGRDLAWRAMTMGLATASFEVIGSIFAPLLAQLFIDSSCLRPLFEGKETYESTSLSTNVCGVYEGNWVYDSQGVYRQSWFCSRLLTVDSGEYTPNFRFRRDYCASRVVSTFTPFFIASVIFIAAMPLINLFLPWCFRRPPSCSKISFCGCCTLDVFKENLITIWPDSTNDFSDDEIAEMTNMLLIKDRNLVLILLGTMLTMGIAAPIVAGATGIVAIVLGILQVYHTRRLNSALEYHPQVLELLRIDASVSCASTLVWLISAMVFWAIFGFAYNVGWIIGAIGIAVIILLLVQLVLVGRRLSKIHEERWDDPTFLGEQMGSGKNKSRRAPSSLSSPVGASVRGTQTLRGLEEVKTAELTHMPSGIPSRPRSVMATRVPKPIRKYKIMVKDSSVK</sequence>
<feature type="transmembrane region" description="Helical" evidence="4">
    <location>
        <begin position="435"/>
        <end position="453"/>
    </location>
</feature>
<dbReference type="SUPFAM" id="SSF52058">
    <property type="entry name" value="L domain-like"/>
    <property type="match status" value="1"/>
</dbReference>
<evidence type="ECO:0000256" key="4">
    <source>
        <dbReference type="SAM" id="Phobius"/>
    </source>
</evidence>
<accession>A0A7S4DWA2</accession>
<keyword evidence="4" id="KW-0472">Membrane</keyword>
<feature type="transmembrane region" description="Helical" evidence="4">
    <location>
        <begin position="671"/>
        <end position="703"/>
    </location>
</feature>
<feature type="transmembrane region" description="Helical" evidence="4">
    <location>
        <begin position="398"/>
        <end position="423"/>
    </location>
</feature>
<dbReference type="GO" id="GO:0016020">
    <property type="term" value="C:membrane"/>
    <property type="evidence" value="ECO:0007669"/>
    <property type="project" value="UniProtKB-SubCell"/>
</dbReference>
<dbReference type="EMBL" id="HBIV01036111">
    <property type="protein sequence ID" value="CAE0674007.1"/>
    <property type="molecule type" value="Transcribed_RNA"/>
</dbReference>
<feature type="region of interest" description="Disordered" evidence="3">
    <location>
        <begin position="796"/>
        <end position="821"/>
    </location>
</feature>
<keyword evidence="2" id="KW-0732">Signal</keyword>
<keyword evidence="4" id="KW-1133">Transmembrane helix</keyword>
<name>A0A7S4DWA2_9EUKA</name>
<feature type="transmembrane region" description="Helical" evidence="4">
    <location>
        <begin position="756"/>
        <end position="779"/>
    </location>
</feature>
<protein>
    <submittedName>
        <fullName evidence="5">Uncharacterized protein</fullName>
    </submittedName>
</protein>
<proteinExistence type="predicted"/>
<keyword evidence="4" id="KW-0812">Transmembrane</keyword>
<feature type="region of interest" description="Disordered" evidence="3">
    <location>
        <begin position="365"/>
        <end position="386"/>
    </location>
</feature>
<dbReference type="InterPro" id="IPR032675">
    <property type="entry name" value="LRR_dom_sf"/>
</dbReference>
<dbReference type="InterPro" id="IPR051716">
    <property type="entry name" value="Plant_RL_S/T_kinase"/>
</dbReference>
<dbReference type="PANTHER" id="PTHR48053:SF32">
    <property type="entry name" value="LEUCINE RICH REPEAT FAMILY PROTEIN, EXPRESSED"/>
    <property type="match status" value="1"/>
</dbReference>
<feature type="transmembrane region" description="Helical" evidence="4">
    <location>
        <begin position="327"/>
        <end position="346"/>
    </location>
</feature>
<evidence type="ECO:0000256" key="1">
    <source>
        <dbReference type="ARBA" id="ARBA00004167"/>
    </source>
</evidence>
<feature type="transmembrane region" description="Helical" evidence="4">
    <location>
        <begin position="588"/>
        <end position="609"/>
    </location>
</feature>
<comment type="subcellular location">
    <subcellularLocation>
        <location evidence="1">Membrane</location>
        <topology evidence="1">Single-pass membrane protein</topology>
    </subcellularLocation>
</comment>